<keyword evidence="4" id="KW-0067">ATP-binding</keyword>
<dbReference type="GO" id="GO:0005524">
    <property type="term" value="F:ATP binding"/>
    <property type="evidence" value="ECO:0007669"/>
    <property type="project" value="InterPro"/>
</dbReference>
<evidence type="ECO:0000259" key="3">
    <source>
        <dbReference type="PROSITE" id="PS51194"/>
    </source>
</evidence>
<dbReference type="PROSITE" id="PS51192">
    <property type="entry name" value="HELICASE_ATP_BIND_1"/>
    <property type="match status" value="1"/>
</dbReference>
<evidence type="ECO:0000313" key="5">
    <source>
        <dbReference type="Proteomes" id="UP000240042"/>
    </source>
</evidence>
<dbReference type="InterPro" id="IPR027417">
    <property type="entry name" value="P-loop_NTPase"/>
</dbReference>
<keyword evidence="4" id="KW-0347">Helicase</keyword>
<dbReference type="Pfam" id="PF00271">
    <property type="entry name" value="Helicase_C"/>
    <property type="match status" value="1"/>
</dbReference>
<dbReference type="InterPro" id="IPR001650">
    <property type="entry name" value="Helicase_C-like"/>
</dbReference>
<dbReference type="OrthoDB" id="9814088at2"/>
<dbReference type="GO" id="GO:0016787">
    <property type="term" value="F:hydrolase activity"/>
    <property type="evidence" value="ECO:0007669"/>
    <property type="project" value="UniProtKB-KW"/>
</dbReference>
<protein>
    <submittedName>
        <fullName evidence="4">Superfamily II DNA or RNA helicase, SNF2 family</fullName>
    </submittedName>
</protein>
<keyword evidence="1" id="KW-0378">Hydrolase</keyword>
<dbReference type="InterPro" id="IPR000330">
    <property type="entry name" value="SNF2_N"/>
</dbReference>
<feature type="domain" description="Helicase ATP-binding" evidence="2">
    <location>
        <begin position="475"/>
        <end position="634"/>
    </location>
</feature>
<dbReference type="PANTHER" id="PTHR45629:SF7">
    <property type="entry name" value="DNA EXCISION REPAIR PROTEIN ERCC-6-RELATED"/>
    <property type="match status" value="1"/>
</dbReference>
<accession>A0A1I1DAU7</accession>
<dbReference type="CDD" id="cd18793">
    <property type="entry name" value="SF2_C_SNF"/>
    <property type="match status" value="1"/>
</dbReference>
<dbReference type="STRING" id="34097.SAMN02745150_00429"/>
<dbReference type="AlphaFoldDB" id="A0A1I1DAU7"/>
<keyword evidence="4" id="KW-0547">Nucleotide-binding</keyword>
<feature type="domain" description="Helicase C-terminal" evidence="3">
    <location>
        <begin position="767"/>
        <end position="923"/>
    </location>
</feature>
<dbReference type="InterPro" id="IPR050496">
    <property type="entry name" value="SNF2_RAD54_helicase_repair"/>
</dbReference>
<evidence type="ECO:0000259" key="2">
    <source>
        <dbReference type="PROSITE" id="PS51192"/>
    </source>
</evidence>
<keyword evidence="5" id="KW-1185">Reference proteome</keyword>
<proteinExistence type="predicted"/>
<dbReference type="InterPro" id="IPR049730">
    <property type="entry name" value="SNF2/RAD54-like_C"/>
</dbReference>
<evidence type="ECO:0000313" key="4">
    <source>
        <dbReference type="EMBL" id="SFB71482.1"/>
    </source>
</evidence>
<organism evidence="4 5">
    <name type="scientific">Brevinema andersonii</name>
    <dbReference type="NCBI Taxonomy" id="34097"/>
    <lineage>
        <taxon>Bacteria</taxon>
        <taxon>Pseudomonadati</taxon>
        <taxon>Spirochaetota</taxon>
        <taxon>Spirochaetia</taxon>
        <taxon>Brevinematales</taxon>
        <taxon>Brevinemataceae</taxon>
        <taxon>Brevinema</taxon>
    </lineage>
</organism>
<dbReference type="Pfam" id="PF00176">
    <property type="entry name" value="SNF2-rel_dom"/>
    <property type="match status" value="1"/>
</dbReference>
<dbReference type="InterPro" id="IPR038718">
    <property type="entry name" value="SNF2-like_sf"/>
</dbReference>
<dbReference type="RefSeq" id="WP_092317992.1">
    <property type="nucleotide sequence ID" value="NZ_FOKY01000001.1"/>
</dbReference>
<sequence length="934" mass="107948">MEKSLRMNIQAQLSGQTIKQITISADITPELLDLLNQNSSIQIFSKFPELSLHEHSFLNFYKKKFKNVKKNYIIFDAPFESEILDFIGTVPTYFSIDRSPAISIERSPRLYCPRIFLNASVGTLQLLKNDSLLIPHLFQPYVIKNNTLYPVYTFLMPEQLENLYQGSYSISWEESEMLIRKLQEQPKLFAKMLSAPRIVEPPKINPILEFNYSTDKKYELSLFIEAEINNQKKHFFLDLERTQKNINQKLPLTFGNTEILVKIDKNHPAYHNIENITKQSFQNFYSVLGEIQGNKIVTSDRSNLFGQYLPKISNDTEIYRKNKNTKLHFILVQDQASIVIKNKSSVPLFGSTDWLSIDFSYDSRSIKLSLKDLEKILHQGFIEKDGTLIALPEEENDNLAKLLSLGKKNPKDEEIQVQGSFLPWILTLYPNAEIPTEWQALRDFVHEHKVPEIYLSEYAETILRDYQKIGVKRLSLMHHFGFGSVLADEMGLGKTLQVLAFLDLQQTQGQTLIVTPSSLTFNWQAEIEKFFPNRFKTLIVNGTKTEREEKIKKSRNADIIITSYHMLGIDLEQYKDLNFGFFIIDEAQHIKNKKSKRSKSVKKIKARTKIAVSGTPLENNISELWSIFDFVMPEFLGSAKSFSHDFEEPLKQFDLEKRKNTLLQLHNMTSPFIIRRTKAVVSKELPPKIEQTIVTELTDKQKSLYIQTLSRIKNHFFTMIEEKGFNQSQIDFLSALTKLRQIALHPALVYPELENLEPEIISSKMSALKELLDEAFDSGHRVLIFSQFVSMLQLIKKELEKEQISYLYIDGKTAHRVELADSFNQAEIPVFLISLKAGGVGLNLMGADTVVLFDPWWNPSVENQAVDRAHRIGQEKTVNVYRLMTKGTIEEKIYNLQRKKDFLFENIMQEDANFGAFSKEDLLSLLSDDFLEQS</sequence>
<dbReference type="EMBL" id="FOKY01000001">
    <property type="protein sequence ID" value="SFB71482.1"/>
    <property type="molecule type" value="Genomic_DNA"/>
</dbReference>
<dbReference type="Gene3D" id="3.40.50.300">
    <property type="entry name" value="P-loop containing nucleotide triphosphate hydrolases"/>
    <property type="match status" value="1"/>
</dbReference>
<name>A0A1I1DAU7_BREAD</name>
<dbReference type="GO" id="GO:0015616">
    <property type="term" value="F:DNA translocase activity"/>
    <property type="evidence" value="ECO:0007669"/>
    <property type="project" value="TreeGrafter"/>
</dbReference>
<dbReference type="SUPFAM" id="SSF52540">
    <property type="entry name" value="P-loop containing nucleoside triphosphate hydrolases"/>
    <property type="match status" value="2"/>
</dbReference>
<dbReference type="PROSITE" id="PS51194">
    <property type="entry name" value="HELICASE_CTER"/>
    <property type="match status" value="1"/>
</dbReference>
<dbReference type="SMART" id="SM00487">
    <property type="entry name" value="DEXDc"/>
    <property type="match status" value="1"/>
</dbReference>
<dbReference type="PANTHER" id="PTHR45629">
    <property type="entry name" value="SNF2/RAD54 FAMILY MEMBER"/>
    <property type="match status" value="1"/>
</dbReference>
<gene>
    <name evidence="4" type="ORF">SAMN02745150_00429</name>
</gene>
<dbReference type="GO" id="GO:0004386">
    <property type="term" value="F:helicase activity"/>
    <property type="evidence" value="ECO:0007669"/>
    <property type="project" value="UniProtKB-KW"/>
</dbReference>
<dbReference type="SMART" id="SM00490">
    <property type="entry name" value="HELICc"/>
    <property type="match status" value="1"/>
</dbReference>
<reference evidence="5" key="1">
    <citation type="submission" date="2016-10" db="EMBL/GenBank/DDBJ databases">
        <authorList>
            <person name="Varghese N."/>
            <person name="Submissions S."/>
        </authorList>
    </citation>
    <scope>NUCLEOTIDE SEQUENCE [LARGE SCALE GENOMIC DNA]</scope>
    <source>
        <strain evidence="5">ATCC 43811</strain>
    </source>
</reference>
<dbReference type="InterPro" id="IPR014001">
    <property type="entry name" value="Helicase_ATP-bd"/>
</dbReference>
<dbReference type="Proteomes" id="UP000240042">
    <property type="component" value="Unassembled WGS sequence"/>
</dbReference>
<evidence type="ECO:0000256" key="1">
    <source>
        <dbReference type="ARBA" id="ARBA00022801"/>
    </source>
</evidence>
<dbReference type="Gene3D" id="3.40.50.10810">
    <property type="entry name" value="Tandem AAA-ATPase domain"/>
    <property type="match status" value="1"/>
</dbReference>